<dbReference type="GeneID" id="111021578"/>
<dbReference type="InterPro" id="IPR003441">
    <property type="entry name" value="NAC-dom"/>
</dbReference>
<dbReference type="Gene3D" id="2.170.150.80">
    <property type="entry name" value="NAC domain"/>
    <property type="match status" value="1"/>
</dbReference>
<accession>A0A6J1DJX4</accession>
<evidence type="ECO:0000313" key="7">
    <source>
        <dbReference type="RefSeq" id="XP_022154288.1"/>
    </source>
</evidence>
<evidence type="ECO:0000256" key="2">
    <source>
        <dbReference type="ARBA" id="ARBA00023125"/>
    </source>
</evidence>
<evidence type="ECO:0000259" key="5">
    <source>
        <dbReference type="PROSITE" id="PS51005"/>
    </source>
</evidence>
<dbReference type="PANTHER" id="PTHR31719:SF123">
    <property type="entry name" value="NAC DOMAIN-CONTAINING PROTEIN"/>
    <property type="match status" value="1"/>
</dbReference>
<evidence type="ECO:0000256" key="3">
    <source>
        <dbReference type="ARBA" id="ARBA00023163"/>
    </source>
</evidence>
<organism evidence="6 7">
    <name type="scientific">Momordica charantia</name>
    <name type="common">Bitter gourd</name>
    <name type="synonym">Balsam pear</name>
    <dbReference type="NCBI Taxonomy" id="3673"/>
    <lineage>
        <taxon>Eukaryota</taxon>
        <taxon>Viridiplantae</taxon>
        <taxon>Streptophyta</taxon>
        <taxon>Embryophyta</taxon>
        <taxon>Tracheophyta</taxon>
        <taxon>Spermatophyta</taxon>
        <taxon>Magnoliopsida</taxon>
        <taxon>eudicotyledons</taxon>
        <taxon>Gunneridae</taxon>
        <taxon>Pentapetalae</taxon>
        <taxon>rosids</taxon>
        <taxon>fabids</taxon>
        <taxon>Cucurbitales</taxon>
        <taxon>Cucurbitaceae</taxon>
        <taxon>Momordiceae</taxon>
        <taxon>Momordica</taxon>
    </lineage>
</organism>
<evidence type="ECO:0000313" key="6">
    <source>
        <dbReference type="Proteomes" id="UP000504603"/>
    </source>
</evidence>
<dbReference type="KEGG" id="mcha:111021578"/>
<evidence type="ECO:0000256" key="1">
    <source>
        <dbReference type="ARBA" id="ARBA00023015"/>
    </source>
</evidence>
<protein>
    <submittedName>
        <fullName evidence="7">NAC domain-containing protein 94</fullName>
    </submittedName>
</protein>
<keyword evidence="3" id="KW-0804">Transcription</keyword>
<dbReference type="OrthoDB" id="1848022at2759"/>
<dbReference type="Proteomes" id="UP000504603">
    <property type="component" value="Unplaced"/>
</dbReference>
<dbReference type="GO" id="GO:0003677">
    <property type="term" value="F:DNA binding"/>
    <property type="evidence" value="ECO:0007669"/>
    <property type="project" value="UniProtKB-KW"/>
</dbReference>
<dbReference type="Pfam" id="PF02365">
    <property type="entry name" value="NAM"/>
    <property type="match status" value="1"/>
</dbReference>
<name>A0A6J1DJX4_MOMCH</name>
<feature type="domain" description="NAC" evidence="5">
    <location>
        <begin position="1"/>
        <end position="150"/>
    </location>
</feature>
<dbReference type="SUPFAM" id="SSF101941">
    <property type="entry name" value="NAC domain"/>
    <property type="match status" value="1"/>
</dbReference>
<dbReference type="InterPro" id="IPR036093">
    <property type="entry name" value="NAC_dom_sf"/>
</dbReference>
<keyword evidence="1" id="KW-0805">Transcription regulation</keyword>
<dbReference type="AlphaFoldDB" id="A0A6J1DJX4"/>
<keyword evidence="4" id="KW-0539">Nucleus</keyword>
<keyword evidence="2" id="KW-0238">DNA-binding</keyword>
<dbReference type="GO" id="GO:0048731">
    <property type="term" value="P:system development"/>
    <property type="evidence" value="ECO:0007669"/>
    <property type="project" value="TreeGrafter"/>
</dbReference>
<sequence length="156" mass="18385">MPSDEELVRDYLRNKILKNPIPADPIKDIQISELFQNPPNCLVPRNSSDREWYFFIPLGEGFDQKTNEIQCVGNGEGFWKFVGDSYPIRSTRGEVIALKKESVYFRGRITKPKKTHWAMELYQLPLECWNNFKLNQQSVERWSVIKIRRGKSYDPD</sequence>
<reference evidence="7" key="1">
    <citation type="submission" date="2025-08" db="UniProtKB">
        <authorList>
            <consortium name="RefSeq"/>
        </authorList>
    </citation>
    <scope>IDENTIFICATION</scope>
    <source>
        <strain evidence="7">OHB3-1</strain>
    </source>
</reference>
<dbReference type="GO" id="GO:0006355">
    <property type="term" value="P:regulation of DNA-templated transcription"/>
    <property type="evidence" value="ECO:0007669"/>
    <property type="project" value="InterPro"/>
</dbReference>
<gene>
    <name evidence="7" type="primary">LOC111021578</name>
</gene>
<evidence type="ECO:0000256" key="4">
    <source>
        <dbReference type="ARBA" id="ARBA00023242"/>
    </source>
</evidence>
<keyword evidence="6" id="KW-1185">Reference proteome</keyword>
<dbReference type="RefSeq" id="XP_022154288.1">
    <property type="nucleotide sequence ID" value="XM_022298596.1"/>
</dbReference>
<dbReference type="PANTHER" id="PTHR31719">
    <property type="entry name" value="NAC TRANSCRIPTION FACTOR 56"/>
    <property type="match status" value="1"/>
</dbReference>
<dbReference type="PROSITE" id="PS51005">
    <property type="entry name" value="NAC"/>
    <property type="match status" value="1"/>
</dbReference>
<proteinExistence type="predicted"/>